<organism evidence="2 3">
    <name type="scientific">Emticicia agri</name>
    <dbReference type="NCBI Taxonomy" id="2492393"/>
    <lineage>
        <taxon>Bacteria</taxon>
        <taxon>Pseudomonadati</taxon>
        <taxon>Bacteroidota</taxon>
        <taxon>Cytophagia</taxon>
        <taxon>Cytophagales</taxon>
        <taxon>Leadbetterellaceae</taxon>
        <taxon>Emticicia</taxon>
    </lineage>
</organism>
<dbReference type="OrthoDB" id="663481at2"/>
<sequence length="235" mass="27115">MENELALIESFFNNELSEPERQAFETRCKTNQAFAETVALYVKTKYGFTQLQRAKRKAEFEELRKKHKMPVMATAAVKYSIAAIIVICITILSWWYLSEPKLTELADAYIKENFSTLSTTMSADKDTFKKAISLFNEGQLTKAAAIFDSLAEYNNPEALKYAGISYLRLQKYSLALEHFATLQKQNLQSNPGTFYYALTLLQRNQNNDLTEAKKLLEKVRNEKTEGWQEIEKWSL</sequence>
<dbReference type="EMBL" id="SEWF01000046">
    <property type="protein sequence ID" value="RYU93415.1"/>
    <property type="molecule type" value="Genomic_DNA"/>
</dbReference>
<dbReference type="Gene3D" id="1.25.40.10">
    <property type="entry name" value="Tetratricopeptide repeat domain"/>
    <property type="match status" value="1"/>
</dbReference>
<accession>A0A4Q5LV45</accession>
<dbReference type="AlphaFoldDB" id="A0A4Q5LV45"/>
<evidence type="ECO:0008006" key="4">
    <source>
        <dbReference type="Google" id="ProtNLM"/>
    </source>
</evidence>
<evidence type="ECO:0000256" key="1">
    <source>
        <dbReference type="SAM" id="Phobius"/>
    </source>
</evidence>
<dbReference type="InterPro" id="IPR011990">
    <property type="entry name" value="TPR-like_helical_dom_sf"/>
</dbReference>
<reference evidence="2 3" key="1">
    <citation type="submission" date="2019-02" db="EMBL/GenBank/DDBJ databases">
        <title>Bacterial novel species Emticicia sp. 17J42-9 isolated from soil.</title>
        <authorList>
            <person name="Jung H.-Y."/>
        </authorList>
    </citation>
    <scope>NUCLEOTIDE SEQUENCE [LARGE SCALE GENOMIC DNA]</scope>
    <source>
        <strain evidence="2 3">17J42-9</strain>
    </source>
</reference>
<feature type="transmembrane region" description="Helical" evidence="1">
    <location>
        <begin position="76"/>
        <end position="97"/>
    </location>
</feature>
<evidence type="ECO:0000313" key="2">
    <source>
        <dbReference type="EMBL" id="RYU93415.1"/>
    </source>
</evidence>
<gene>
    <name evidence="2" type="ORF">EWM59_22400</name>
</gene>
<dbReference type="SUPFAM" id="SSF81901">
    <property type="entry name" value="HCP-like"/>
    <property type="match status" value="1"/>
</dbReference>
<dbReference type="Proteomes" id="UP000293162">
    <property type="component" value="Unassembled WGS sequence"/>
</dbReference>
<dbReference type="RefSeq" id="WP_130023490.1">
    <property type="nucleotide sequence ID" value="NZ_SEWF01000046.1"/>
</dbReference>
<keyword evidence="1" id="KW-0812">Transmembrane</keyword>
<keyword evidence="1" id="KW-1133">Transmembrane helix</keyword>
<keyword evidence="3" id="KW-1185">Reference proteome</keyword>
<proteinExistence type="predicted"/>
<name>A0A4Q5LV45_9BACT</name>
<evidence type="ECO:0000313" key="3">
    <source>
        <dbReference type="Proteomes" id="UP000293162"/>
    </source>
</evidence>
<protein>
    <recommendedName>
        <fullName evidence="4">Tetratricopeptide repeat protein</fullName>
    </recommendedName>
</protein>
<keyword evidence="1" id="KW-0472">Membrane</keyword>
<comment type="caution">
    <text evidence="2">The sequence shown here is derived from an EMBL/GenBank/DDBJ whole genome shotgun (WGS) entry which is preliminary data.</text>
</comment>